<sequence length="94" mass="9778">MIIRPKTNHTRDAGAGRLMRATLISAGLALVASPFVMPASARADLNQQFYQFCITNLGQGNDYCCAHAGGNVKGSSCLDPATGNVISPAAVRQG</sequence>
<gene>
    <name evidence="1" type="ORF">MTAB308_1749</name>
</gene>
<proteinExistence type="predicted"/>
<evidence type="ECO:0000313" key="1">
    <source>
        <dbReference type="EMBL" id="SPM28263.1"/>
    </source>
</evidence>
<dbReference type="RefSeq" id="WP_157900929.1">
    <property type="nucleotide sequence ID" value="NZ_LT717700.1"/>
</dbReference>
<evidence type="ECO:0000313" key="2">
    <source>
        <dbReference type="Proteomes" id="UP000241595"/>
    </source>
</evidence>
<dbReference type="AlphaFoldDB" id="A0A2U3N9U5"/>
<dbReference type="STRING" id="1841859.GCA_900157385_01744"/>
<dbReference type="OrthoDB" id="4734297at2"/>
<protein>
    <submittedName>
        <fullName evidence="1">Uncharacterized protein</fullName>
    </submittedName>
</protein>
<reference evidence="1 2" key="1">
    <citation type="submission" date="2017-01" db="EMBL/GenBank/DDBJ databases">
        <authorList>
            <consortium name="Urmite Genomes"/>
        </authorList>
    </citation>
    <scope>NUCLEOTIDE SEQUENCE [LARGE SCALE GENOMIC DNA]</scope>
    <source>
        <strain evidence="1 2">AB308</strain>
    </source>
</reference>
<name>A0A2U3N9U5_9MYCO</name>
<accession>A0A2U3N9U5</accession>
<dbReference type="EMBL" id="FTRV01000011">
    <property type="protein sequence ID" value="SPM28263.1"/>
    <property type="molecule type" value="Genomic_DNA"/>
</dbReference>
<keyword evidence="2" id="KW-1185">Reference proteome</keyword>
<organism evidence="1 2">
    <name type="scientific">Mycobacterium terramassiliense</name>
    <dbReference type="NCBI Taxonomy" id="1841859"/>
    <lineage>
        <taxon>Bacteria</taxon>
        <taxon>Bacillati</taxon>
        <taxon>Actinomycetota</taxon>
        <taxon>Actinomycetes</taxon>
        <taxon>Mycobacteriales</taxon>
        <taxon>Mycobacteriaceae</taxon>
        <taxon>Mycobacterium</taxon>
    </lineage>
</organism>
<dbReference type="Proteomes" id="UP000241595">
    <property type="component" value="Unassembled WGS sequence"/>
</dbReference>